<dbReference type="PANTHER" id="PTHR24305:SF96">
    <property type="entry name" value="CYTOCHROME P450 MONOOXYGENASE STCB-RELATED"/>
    <property type="match status" value="1"/>
</dbReference>
<dbReference type="InterPro" id="IPR050121">
    <property type="entry name" value="Cytochrome_P450_monoxygenase"/>
</dbReference>
<dbReference type="SUPFAM" id="SSF48264">
    <property type="entry name" value="Cytochrome P450"/>
    <property type="match status" value="1"/>
</dbReference>
<keyword evidence="4 7" id="KW-0560">Oxidoreductase</keyword>
<evidence type="ECO:0000256" key="1">
    <source>
        <dbReference type="ARBA" id="ARBA00001971"/>
    </source>
</evidence>
<evidence type="ECO:0000313" key="8">
    <source>
        <dbReference type="EMBL" id="KAK5690747.1"/>
    </source>
</evidence>
<dbReference type="GO" id="GO:0016705">
    <property type="term" value="F:oxidoreductase activity, acting on paired donors, with incorporation or reduction of molecular oxygen"/>
    <property type="evidence" value="ECO:0007669"/>
    <property type="project" value="InterPro"/>
</dbReference>
<dbReference type="InterPro" id="IPR001128">
    <property type="entry name" value="Cyt_P450"/>
</dbReference>
<dbReference type="GO" id="GO:0004497">
    <property type="term" value="F:monooxygenase activity"/>
    <property type="evidence" value="ECO:0007669"/>
    <property type="project" value="UniProtKB-KW"/>
</dbReference>
<evidence type="ECO:0000313" key="9">
    <source>
        <dbReference type="Proteomes" id="UP001310594"/>
    </source>
</evidence>
<keyword evidence="5 6" id="KW-0408">Iron</keyword>
<gene>
    <name evidence="8" type="ORF">LTR97_011908</name>
</gene>
<dbReference type="EMBL" id="JAVRQU010000023">
    <property type="protein sequence ID" value="KAK5690747.1"/>
    <property type="molecule type" value="Genomic_DNA"/>
</dbReference>
<evidence type="ECO:0000256" key="4">
    <source>
        <dbReference type="ARBA" id="ARBA00023002"/>
    </source>
</evidence>
<dbReference type="InterPro" id="IPR017972">
    <property type="entry name" value="Cyt_P450_CS"/>
</dbReference>
<name>A0AAN7ZQN2_9PEZI</name>
<dbReference type="PRINTS" id="PR00385">
    <property type="entry name" value="P450"/>
</dbReference>
<dbReference type="PROSITE" id="PS00086">
    <property type="entry name" value="CYTOCHROME_P450"/>
    <property type="match status" value="1"/>
</dbReference>
<dbReference type="Pfam" id="PF00067">
    <property type="entry name" value="p450"/>
    <property type="match status" value="1"/>
</dbReference>
<comment type="caution">
    <text evidence="8">The sequence shown here is derived from an EMBL/GenBank/DDBJ whole genome shotgun (WGS) entry which is preliminary data.</text>
</comment>
<evidence type="ECO:0000256" key="6">
    <source>
        <dbReference type="PIRSR" id="PIRSR602401-1"/>
    </source>
</evidence>
<dbReference type="Proteomes" id="UP001310594">
    <property type="component" value="Unassembled WGS sequence"/>
</dbReference>
<dbReference type="GO" id="GO:0020037">
    <property type="term" value="F:heme binding"/>
    <property type="evidence" value="ECO:0007669"/>
    <property type="project" value="InterPro"/>
</dbReference>
<evidence type="ECO:0008006" key="10">
    <source>
        <dbReference type="Google" id="ProtNLM"/>
    </source>
</evidence>
<evidence type="ECO:0000256" key="7">
    <source>
        <dbReference type="RuleBase" id="RU000461"/>
    </source>
</evidence>
<dbReference type="GO" id="GO:0005506">
    <property type="term" value="F:iron ion binding"/>
    <property type="evidence" value="ECO:0007669"/>
    <property type="project" value="InterPro"/>
</dbReference>
<comment type="similarity">
    <text evidence="2 7">Belongs to the cytochrome P450 family.</text>
</comment>
<dbReference type="PANTHER" id="PTHR24305">
    <property type="entry name" value="CYTOCHROME P450"/>
    <property type="match status" value="1"/>
</dbReference>
<keyword evidence="3 6" id="KW-0479">Metal-binding</keyword>
<dbReference type="Gene3D" id="1.10.630.10">
    <property type="entry name" value="Cytochrome P450"/>
    <property type="match status" value="1"/>
</dbReference>
<protein>
    <recommendedName>
        <fullName evidence="10">Cytochrome P450</fullName>
    </recommendedName>
</protein>
<sequence>MDSLLGSPASAAMLLLSGVLLVYVVRKAYIVATSALSRVPGPTHSKWTNLPLKWATLTGERVRYVHSLHEIYGPIVRISPHEVSLADTAAAKQIYKMGSHFHKSIWYRAFTGYRVDNLFTFVDPHEHGPHRRLTAFNFSEKAIKDLEPYIAKNVKLSAVRMKEEVEKRGFVDVFKWFTFMKNQYIADLESIGSRNIFQSELPLIVQTMSRLPFGPAVEIKKAVGRMIGYTEESVERYWKQLKADPENVKPTLLMKEYAAVENGTLPASQLGRDALGYIVAGTDTTAVTATYAVWRLAQLPEVQEALIREVSALSEGFGDEDLKPLKYLDGVINETLRLSTPVQQGLPRIVPEGGADFNGYYIPASKTVGVQSYTLHRDPTVWPKPEVFDPLRWGNATKEMKESFYPWGGGSRICIGMHFAQLELRYALAHFYRTFAGGMKPAFVEGFTEEDMLQLSYFLCPPKGKRCLVMSRK</sequence>
<accession>A0AAN7ZQN2</accession>
<dbReference type="PRINTS" id="PR00463">
    <property type="entry name" value="EP450I"/>
</dbReference>
<comment type="cofactor">
    <cofactor evidence="1 6">
        <name>heme</name>
        <dbReference type="ChEBI" id="CHEBI:30413"/>
    </cofactor>
</comment>
<evidence type="ECO:0000256" key="5">
    <source>
        <dbReference type="ARBA" id="ARBA00023004"/>
    </source>
</evidence>
<dbReference type="InterPro" id="IPR036396">
    <property type="entry name" value="Cyt_P450_sf"/>
</dbReference>
<organism evidence="8 9">
    <name type="scientific">Elasticomyces elasticus</name>
    <dbReference type="NCBI Taxonomy" id="574655"/>
    <lineage>
        <taxon>Eukaryota</taxon>
        <taxon>Fungi</taxon>
        <taxon>Dikarya</taxon>
        <taxon>Ascomycota</taxon>
        <taxon>Pezizomycotina</taxon>
        <taxon>Dothideomycetes</taxon>
        <taxon>Dothideomycetidae</taxon>
        <taxon>Mycosphaerellales</taxon>
        <taxon>Teratosphaeriaceae</taxon>
        <taxon>Elasticomyces</taxon>
    </lineage>
</organism>
<keyword evidence="6 7" id="KW-0349">Heme</keyword>
<evidence type="ECO:0000256" key="3">
    <source>
        <dbReference type="ARBA" id="ARBA00022723"/>
    </source>
</evidence>
<keyword evidence="7" id="KW-0503">Monooxygenase</keyword>
<feature type="binding site" description="axial binding residue" evidence="6">
    <location>
        <position position="414"/>
    </location>
    <ligand>
        <name>heme</name>
        <dbReference type="ChEBI" id="CHEBI:30413"/>
    </ligand>
    <ligandPart>
        <name>Fe</name>
        <dbReference type="ChEBI" id="CHEBI:18248"/>
    </ligandPart>
</feature>
<proteinExistence type="inferred from homology"/>
<dbReference type="AlphaFoldDB" id="A0AAN7ZQN2"/>
<reference evidence="8" key="1">
    <citation type="submission" date="2023-08" db="EMBL/GenBank/DDBJ databases">
        <title>Black Yeasts Isolated from many extreme environments.</title>
        <authorList>
            <person name="Coleine C."/>
            <person name="Stajich J.E."/>
            <person name="Selbmann L."/>
        </authorList>
    </citation>
    <scope>NUCLEOTIDE SEQUENCE</scope>
    <source>
        <strain evidence="8">CCFEE 5810</strain>
    </source>
</reference>
<evidence type="ECO:0000256" key="2">
    <source>
        <dbReference type="ARBA" id="ARBA00010617"/>
    </source>
</evidence>
<dbReference type="InterPro" id="IPR002401">
    <property type="entry name" value="Cyt_P450_E_grp-I"/>
</dbReference>